<dbReference type="InterPro" id="IPR036611">
    <property type="entry name" value="Trigger_fac_ribosome-bd_sf"/>
</dbReference>
<dbReference type="GO" id="GO:0015031">
    <property type="term" value="P:protein transport"/>
    <property type="evidence" value="ECO:0007669"/>
    <property type="project" value="UniProtKB-UniRule"/>
</dbReference>
<dbReference type="EC" id="5.2.1.8" evidence="3 11"/>
<dbReference type="Pfam" id="PF05697">
    <property type="entry name" value="Trigger_N"/>
    <property type="match status" value="1"/>
</dbReference>
<evidence type="ECO:0000256" key="10">
    <source>
        <dbReference type="ARBA" id="ARBA00029986"/>
    </source>
</evidence>
<dbReference type="GO" id="GO:0043335">
    <property type="term" value="P:protein unfolding"/>
    <property type="evidence" value="ECO:0007669"/>
    <property type="project" value="TreeGrafter"/>
</dbReference>
<evidence type="ECO:0000313" key="16">
    <source>
        <dbReference type="Proteomes" id="UP000501602"/>
    </source>
</evidence>
<dbReference type="PANTHER" id="PTHR30560:SF3">
    <property type="entry name" value="TRIGGER FACTOR-LIKE PROTEIN TIG, CHLOROPLASTIC"/>
    <property type="match status" value="1"/>
</dbReference>
<evidence type="ECO:0000256" key="7">
    <source>
        <dbReference type="ARBA" id="ARBA00023186"/>
    </source>
</evidence>
<comment type="domain">
    <text evidence="11">Consists of 3 domains; the N-terminus binds the ribosome, the middle domain has PPIase activity, while the C-terminus has intrinsic chaperone activity on its own.</text>
</comment>
<evidence type="ECO:0000256" key="9">
    <source>
        <dbReference type="ARBA" id="ARBA00023306"/>
    </source>
</evidence>
<dbReference type="GO" id="GO:0003755">
    <property type="term" value="F:peptidyl-prolyl cis-trans isomerase activity"/>
    <property type="evidence" value="ECO:0007669"/>
    <property type="project" value="UniProtKB-UniRule"/>
</dbReference>
<keyword evidence="7 11" id="KW-0143">Chaperone</keyword>
<dbReference type="InterPro" id="IPR046357">
    <property type="entry name" value="PPIase_dom_sf"/>
</dbReference>
<dbReference type="FunFam" id="3.10.50.40:FF:000001">
    <property type="entry name" value="Trigger factor"/>
    <property type="match status" value="1"/>
</dbReference>
<dbReference type="InterPro" id="IPR008881">
    <property type="entry name" value="Trigger_fac_ribosome-bd_bac"/>
</dbReference>
<dbReference type="InterPro" id="IPR001179">
    <property type="entry name" value="PPIase_FKBP_dom"/>
</dbReference>
<evidence type="ECO:0000256" key="2">
    <source>
        <dbReference type="ARBA" id="ARBA00005464"/>
    </source>
</evidence>
<dbReference type="NCBIfam" id="TIGR00115">
    <property type="entry name" value="tig"/>
    <property type="match status" value="1"/>
</dbReference>
<gene>
    <name evidence="11 15" type="primary">tig</name>
    <name evidence="15" type="ORF">HER31_09930</name>
</gene>
<dbReference type="PROSITE" id="PS50059">
    <property type="entry name" value="FKBP_PPIASE"/>
    <property type="match status" value="1"/>
</dbReference>
<dbReference type="InterPro" id="IPR005215">
    <property type="entry name" value="Trig_fac"/>
</dbReference>
<comment type="similarity">
    <text evidence="2 11 13">Belongs to the FKBP-type PPIase family. Tig subfamily.</text>
</comment>
<dbReference type="SUPFAM" id="SSF102735">
    <property type="entry name" value="Trigger factor ribosome-binding domain"/>
    <property type="match status" value="1"/>
</dbReference>
<keyword evidence="16" id="KW-1185">Reference proteome</keyword>
<dbReference type="HAMAP" id="MF_00303">
    <property type="entry name" value="Trigger_factor_Tig"/>
    <property type="match status" value="1"/>
</dbReference>
<organism evidence="15 16">
    <name type="scientific">Ferrimonas lipolytica</name>
    <dbReference type="NCBI Taxonomy" id="2724191"/>
    <lineage>
        <taxon>Bacteria</taxon>
        <taxon>Pseudomonadati</taxon>
        <taxon>Pseudomonadota</taxon>
        <taxon>Gammaproteobacteria</taxon>
        <taxon>Alteromonadales</taxon>
        <taxon>Ferrimonadaceae</taxon>
        <taxon>Ferrimonas</taxon>
    </lineage>
</organism>
<evidence type="ECO:0000256" key="3">
    <source>
        <dbReference type="ARBA" id="ARBA00013194"/>
    </source>
</evidence>
<dbReference type="Proteomes" id="UP000501602">
    <property type="component" value="Chromosome"/>
</dbReference>
<dbReference type="PANTHER" id="PTHR30560">
    <property type="entry name" value="TRIGGER FACTOR CHAPERONE AND PEPTIDYL-PROLYL CIS/TRANS ISOMERASE"/>
    <property type="match status" value="1"/>
</dbReference>
<comment type="function">
    <text evidence="11">Involved in protein export. Acts as a chaperone by maintaining the newly synthesized protein in an open conformation. Functions as a peptidyl-prolyl cis-trans isomerase.</text>
</comment>
<dbReference type="SUPFAM" id="SSF54534">
    <property type="entry name" value="FKBP-like"/>
    <property type="match status" value="1"/>
</dbReference>
<dbReference type="EMBL" id="CP051180">
    <property type="protein sequence ID" value="QIZ77167.1"/>
    <property type="molecule type" value="Genomic_DNA"/>
</dbReference>
<dbReference type="AlphaFoldDB" id="A0A6H1UDI4"/>
<dbReference type="GO" id="GO:0051083">
    <property type="term" value="P:'de novo' cotranslational protein folding"/>
    <property type="evidence" value="ECO:0007669"/>
    <property type="project" value="TreeGrafter"/>
</dbReference>
<proteinExistence type="inferred from homology"/>
<keyword evidence="8 11" id="KW-0413">Isomerase</keyword>
<reference evidence="15 16" key="1">
    <citation type="submission" date="2020-04" db="EMBL/GenBank/DDBJ databases">
        <title>Ferrimonas sp. S7 isolated from sea water.</title>
        <authorList>
            <person name="Bae S.S."/>
            <person name="Baek K."/>
        </authorList>
    </citation>
    <scope>NUCLEOTIDE SEQUENCE [LARGE SCALE GENOMIC DNA]</scope>
    <source>
        <strain evidence="15 16">S7</strain>
    </source>
</reference>
<evidence type="ECO:0000256" key="1">
    <source>
        <dbReference type="ARBA" id="ARBA00000971"/>
    </source>
</evidence>
<dbReference type="InterPro" id="IPR027304">
    <property type="entry name" value="Trigger_fact/SurA_dom_sf"/>
</dbReference>
<protein>
    <recommendedName>
        <fullName evidence="4 11">Trigger factor</fullName>
        <shortName evidence="11">TF</shortName>
        <ecNumber evidence="3 11">5.2.1.8</ecNumber>
    </recommendedName>
    <alternativeName>
        <fullName evidence="10 11">PPIase</fullName>
    </alternativeName>
</protein>
<dbReference type="SUPFAM" id="SSF109998">
    <property type="entry name" value="Triger factor/SurA peptide-binding domain-like"/>
    <property type="match status" value="1"/>
</dbReference>
<dbReference type="GO" id="GO:0044183">
    <property type="term" value="F:protein folding chaperone"/>
    <property type="evidence" value="ECO:0007669"/>
    <property type="project" value="TreeGrafter"/>
</dbReference>
<dbReference type="GO" id="GO:0051301">
    <property type="term" value="P:cell division"/>
    <property type="evidence" value="ECO:0007669"/>
    <property type="project" value="UniProtKB-KW"/>
</dbReference>
<dbReference type="PIRSF" id="PIRSF003095">
    <property type="entry name" value="Trigger_factor"/>
    <property type="match status" value="1"/>
</dbReference>
<evidence type="ECO:0000256" key="4">
    <source>
        <dbReference type="ARBA" id="ARBA00016902"/>
    </source>
</evidence>
<dbReference type="Pfam" id="PF05698">
    <property type="entry name" value="Trigger_C"/>
    <property type="match status" value="1"/>
</dbReference>
<dbReference type="RefSeq" id="WP_168660428.1">
    <property type="nucleotide sequence ID" value="NZ_CP051180.1"/>
</dbReference>
<accession>A0A6H1UDI4</accession>
<name>A0A6H1UDI4_9GAMM</name>
<evidence type="ECO:0000256" key="8">
    <source>
        <dbReference type="ARBA" id="ARBA00023235"/>
    </source>
</evidence>
<evidence type="ECO:0000256" key="13">
    <source>
        <dbReference type="RuleBase" id="RU003914"/>
    </source>
</evidence>
<evidence type="ECO:0000256" key="6">
    <source>
        <dbReference type="ARBA" id="ARBA00023110"/>
    </source>
</evidence>
<keyword evidence="11" id="KW-0963">Cytoplasm</keyword>
<dbReference type="Pfam" id="PF00254">
    <property type="entry name" value="FKBP_C"/>
    <property type="match status" value="1"/>
</dbReference>
<comment type="catalytic activity">
    <reaction evidence="1 11 12">
        <text>[protein]-peptidylproline (omega=180) = [protein]-peptidylproline (omega=0)</text>
        <dbReference type="Rhea" id="RHEA:16237"/>
        <dbReference type="Rhea" id="RHEA-COMP:10747"/>
        <dbReference type="Rhea" id="RHEA-COMP:10748"/>
        <dbReference type="ChEBI" id="CHEBI:83833"/>
        <dbReference type="ChEBI" id="CHEBI:83834"/>
        <dbReference type="EC" id="5.2.1.8"/>
    </reaction>
</comment>
<dbReference type="Gene3D" id="3.30.70.1050">
    <property type="entry name" value="Trigger factor ribosome-binding domain"/>
    <property type="match status" value="1"/>
</dbReference>
<keyword evidence="9 11" id="KW-0131">Cell cycle</keyword>
<sequence>MQVSVETTQGLERRMTITVAAAEFEPKVTEEMKKESKRVRLDGFRPGKVPMSVFKKRFGASIRAQILGDVMQNSFFKAVVDQKVNPAGMPRFEPIKTEEGQDLEFAAVFEVYPEVALADLDAIEVEQPTCEVTDADLDIMLDTLRKQHAEFNAVEREAGDEDRVKMNFVGSIDGEEFEGGKSDDFELVIGSGRMIPGFEDGVKGHKAGDEFTIEVTFPEEYHAENLKGKAAKFEITLTEVSEQVLPELNDDFVVKFGIAEGGVEALKTEVRKNMERELKQALKNATKTQVIDGLLKTNNVDVPSALIAQEVKTLREQAMQRFGGAQAQNMPELPAELFEEDAKRRVQVGLLLGEVIKTKELKVEDERVNALIAEMATAYEDPQEVVDYYAQNEEMMQNMRNVALEEQAVDALLAEAKVTEKAVNFEEFMNQQR</sequence>
<dbReference type="Gene3D" id="3.10.50.40">
    <property type="match status" value="1"/>
</dbReference>
<feature type="domain" description="PPIase FKBP-type" evidence="14">
    <location>
        <begin position="161"/>
        <end position="246"/>
    </location>
</feature>
<dbReference type="GO" id="GO:0005737">
    <property type="term" value="C:cytoplasm"/>
    <property type="evidence" value="ECO:0007669"/>
    <property type="project" value="UniProtKB-SubCell"/>
</dbReference>
<comment type="subcellular location">
    <subcellularLocation>
        <location evidence="11">Cytoplasm</location>
    </subcellularLocation>
    <text evidence="11">About half TF is bound to the ribosome near the polypeptide exit tunnel while the other half is free in the cytoplasm.</text>
</comment>
<dbReference type="InterPro" id="IPR037041">
    <property type="entry name" value="Trigger_fac_C_sf"/>
</dbReference>
<evidence type="ECO:0000256" key="11">
    <source>
        <dbReference type="HAMAP-Rule" id="MF_00303"/>
    </source>
</evidence>
<dbReference type="KEGG" id="fes:HER31_09930"/>
<evidence type="ECO:0000259" key="14">
    <source>
        <dbReference type="PROSITE" id="PS50059"/>
    </source>
</evidence>
<keyword evidence="6 11" id="KW-0697">Rotamase</keyword>
<dbReference type="InterPro" id="IPR008880">
    <property type="entry name" value="Trigger_fac_C"/>
</dbReference>
<evidence type="ECO:0000256" key="5">
    <source>
        <dbReference type="ARBA" id="ARBA00022618"/>
    </source>
</evidence>
<dbReference type="GO" id="GO:0043022">
    <property type="term" value="F:ribosome binding"/>
    <property type="evidence" value="ECO:0007669"/>
    <property type="project" value="TreeGrafter"/>
</dbReference>
<evidence type="ECO:0000256" key="12">
    <source>
        <dbReference type="PROSITE-ProRule" id="PRU00277"/>
    </source>
</evidence>
<dbReference type="Gene3D" id="1.10.3120.10">
    <property type="entry name" value="Trigger factor, C-terminal domain"/>
    <property type="match status" value="1"/>
</dbReference>
<keyword evidence="5 11" id="KW-0132">Cell division</keyword>
<evidence type="ECO:0000313" key="15">
    <source>
        <dbReference type="EMBL" id="QIZ77167.1"/>
    </source>
</evidence>